<reference evidence="2" key="2">
    <citation type="submission" date="2015-06" db="UniProtKB">
        <authorList>
            <consortium name="EnsemblProtists"/>
        </authorList>
    </citation>
    <scope>IDENTIFICATION</scope>
    <source>
        <strain evidence="2">Emoy2</strain>
    </source>
</reference>
<dbReference type="GO" id="GO:0009982">
    <property type="term" value="F:pseudouridine synthase activity"/>
    <property type="evidence" value="ECO:0007669"/>
    <property type="project" value="InterPro"/>
</dbReference>
<dbReference type="Proteomes" id="UP000011713">
    <property type="component" value="Unassembled WGS sequence"/>
</dbReference>
<organism evidence="2 3">
    <name type="scientific">Hyaloperonospora arabidopsidis (strain Emoy2)</name>
    <name type="common">Downy mildew agent</name>
    <name type="synonym">Peronospora arabidopsidis</name>
    <dbReference type="NCBI Taxonomy" id="559515"/>
    <lineage>
        <taxon>Eukaryota</taxon>
        <taxon>Sar</taxon>
        <taxon>Stramenopiles</taxon>
        <taxon>Oomycota</taxon>
        <taxon>Peronosporomycetes</taxon>
        <taxon>Peronosporales</taxon>
        <taxon>Peronosporaceae</taxon>
        <taxon>Hyaloperonospora</taxon>
    </lineage>
</organism>
<dbReference type="InParanoid" id="M4B955"/>
<name>M4B955_HYAAE</name>
<evidence type="ECO:0000313" key="3">
    <source>
        <dbReference type="Proteomes" id="UP000011713"/>
    </source>
</evidence>
<keyword evidence="3" id="KW-1185">Reference proteome</keyword>
<dbReference type="VEuPathDB" id="FungiDB:HpaG802814"/>
<evidence type="ECO:0000313" key="2">
    <source>
        <dbReference type="EnsemblProtists" id="HpaP802814"/>
    </source>
</evidence>
<reference evidence="3" key="1">
    <citation type="journal article" date="2010" name="Science">
        <title>Signatures of adaptation to obligate biotrophy in the Hyaloperonospora arabidopsidis genome.</title>
        <authorList>
            <person name="Baxter L."/>
            <person name="Tripathy S."/>
            <person name="Ishaque N."/>
            <person name="Boot N."/>
            <person name="Cabral A."/>
            <person name="Kemen E."/>
            <person name="Thines M."/>
            <person name="Ah-Fong A."/>
            <person name="Anderson R."/>
            <person name="Badejoko W."/>
            <person name="Bittner-Eddy P."/>
            <person name="Boore J.L."/>
            <person name="Chibucos M.C."/>
            <person name="Coates M."/>
            <person name="Dehal P."/>
            <person name="Delehaunty K."/>
            <person name="Dong S."/>
            <person name="Downton P."/>
            <person name="Dumas B."/>
            <person name="Fabro G."/>
            <person name="Fronick C."/>
            <person name="Fuerstenberg S.I."/>
            <person name="Fulton L."/>
            <person name="Gaulin E."/>
            <person name="Govers F."/>
            <person name="Hughes L."/>
            <person name="Humphray S."/>
            <person name="Jiang R.H."/>
            <person name="Judelson H."/>
            <person name="Kamoun S."/>
            <person name="Kyung K."/>
            <person name="Meijer H."/>
            <person name="Minx P."/>
            <person name="Morris P."/>
            <person name="Nelson J."/>
            <person name="Phuntumart V."/>
            <person name="Qutob D."/>
            <person name="Rehmany A."/>
            <person name="Rougon-Cardoso A."/>
            <person name="Ryden P."/>
            <person name="Torto-Alalibo T."/>
            <person name="Studholme D."/>
            <person name="Wang Y."/>
            <person name="Win J."/>
            <person name="Wood J."/>
            <person name="Clifton S.W."/>
            <person name="Rogers J."/>
            <person name="Van den Ackerveken G."/>
            <person name="Jones J.D."/>
            <person name="McDowell J.M."/>
            <person name="Beynon J."/>
            <person name="Tyler B.M."/>
        </authorList>
    </citation>
    <scope>NUCLEOTIDE SEQUENCE [LARGE SCALE GENOMIC DNA]</scope>
    <source>
        <strain evidence="3">Emoy2</strain>
    </source>
</reference>
<dbReference type="GO" id="GO:0001522">
    <property type="term" value="P:pseudouridine synthesis"/>
    <property type="evidence" value="ECO:0007669"/>
    <property type="project" value="InterPro"/>
</dbReference>
<dbReference type="HOGENOM" id="CLU_2908834_0_0_1"/>
<dbReference type="EMBL" id="JH598009">
    <property type="status" value="NOT_ANNOTATED_CDS"/>
    <property type="molecule type" value="Genomic_DNA"/>
</dbReference>
<feature type="region of interest" description="Disordered" evidence="1">
    <location>
        <begin position="1"/>
        <end position="24"/>
    </location>
</feature>
<dbReference type="AlphaFoldDB" id="M4B955"/>
<dbReference type="InterPro" id="IPR020103">
    <property type="entry name" value="PsdUridine_synth_cat_dom_sf"/>
</dbReference>
<protein>
    <submittedName>
        <fullName evidence="2">Uncharacterized protein</fullName>
    </submittedName>
</protein>
<dbReference type="EnsemblProtists" id="HpaT802814">
    <property type="protein sequence ID" value="HpaP802814"/>
    <property type="gene ID" value="HpaG802814"/>
</dbReference>
<sequence>MAVVYENDEQIAVSKPPSMPTHPCGERIATTHCTRFYNQLGRTLRSFTSSIDSTDSHLVLCF</sequence>
<dbReference type="SUPFAM" id="SSF55120">
    <property type="entry name" value="Pseudouridine synthase"/>
    <property type="match status" value="1"/>
</dbReference>
<accession>M4B955</accession>
<evidence type="ECO:0000256" key="1">
    <source>
        <dbReference type="SAM" id="MobiDB-lite"/>
    </source>
</evidence>
<dbReference type="GO" id="GO:0003723">
    <property type="term" value="F:RNA binding"/>
    <property type="evidence" value="ECO:0007669"/>
    <property type="project" value="InterPro"/>
</dbReference>
<proteinExistence type="predicted"/>